<keyword evidence="2" id="KW-0378">Hydrolase</keyword>
<evidence type="ECO:0000313" key="6">
    <source>
        <dbReference type="EMBL" id="MFC4031625.1"/>
    </source>
</evidence>
<dbReference type="PANTHER" id="PTHR42909">
    <property type="entry name" value="ZGC:136858"/>
    <property type="match status" value="1"/>
</dbReference>
<evidence type="ECO:0000256" key="5">
    <source>
        <dbReference type="ARBA" id="ARBA00023295"/>
    </source>
</evidence>
<keyword evidence="4" id="KW-0456">Lyase</keyword>
<sequence length="302" mass="30655">MDALLHVSEEVGTAVAERRPVVALESSLITTDPSSETASLIEKAVRDAGAVPATIGIADGRLVVGLEPELIERFSAGKGIPKISARDIGASLAGGGLGATTVAGTIVIAERAGIEVFATAGIGGAHRGAQRTFDISPDLLQFTRSRVAVVSAGAKSVLDAKLTAEYLETAGVPVLGYGTDRLPGFVVREIDVPVTRVDDLGTAARAVRLHWEVNTRGSVLLTAPVAAADALDGDEVERVIEAAMAQAEEAGVTGNAVSPFLMRALARGTAGGAARAGRSALLSTARVAGEFAVALSATLTEG</sequence>
<dbReference type="SUPFAM" id="SSF110581">
    <property type="entry name" value="Indigoidine synthase A-like"/>
    <property type="match status" value="1"/>
</dbReference>
<dbReference type="PANTHER" id="PTHR42909:SF1">
    <property type="entry name" value="CARBOHYDRATE KINASE PFKB DOMAIN-CONTAINING PROTEIN"/>
    <property type="match status" value="1"/>
</dbReference>
<evidence type="ECO:0000256" key="3">
    <source>
        <dbReference type="ARBA" id="ARBA00023211"/>
    </source>
</evidence>
<dbReference type="InterPro" id="IPR007342">
    <property type="entry name" value="PsuG"/>
</dbReference>
<dbReference type="Gene3D" id="3.40.1790.10">
    <property type="entry name" value="Indigoidine synthase domain"/>
    <property type="match status" value="1"/>
</dbReference>
<dbReference type="Proteomes" id="UP001595765">
    <property type="component" value="Unassembled WGS sequence"/>
</dbReference>
<accession>A0ABV8HIB0</accession>
<dbReference type="Pfam" id="PF04227">
    <property type="entry name" value="Indigoidine_A"/>
    <property type="match status" value="1"/>
</dbReference>
<keyword evidence="7" id="KW-1185">Reference proteome</keyword>
<keyword evidence="5 6" id="KW-0326">Glycosidase</keyword>
<gene>
    <name evidence="6" type="ORF">ACFO3J_09060</name>
</gene>
<comment type="caution">
    <text evidence="6">The sequence shown here is derived from an EMBL/GenBank/DDBJ whole genome shotgun (WGS) entry which is preliminary data.</text>
</comment>
<evidence type="ECO:0000256" key="2">
    <source>
        <dbReference type="ARBA" id="ARBA00022801"/>
    </source>
</evidence>
<evidence type="ECO:0000256" key="1">
    <source>
        <dbReference type="ARBA" id="ARBA00022723"/>
    </source>
</evidence>
<name>A0ABV8HIB0_9ACTN</name>
<organism evidence="6 7">
    <name type="scientific">Streptomyces polygonati</name>
    <dbReference type="NCBI Taxonomy" id="1617087"/>
    <lineage>
        <taxon>Bacteria</taxon>
        <taxon>Bacillati</taxon>
        <taxon>Actinomycetota</taxon>
        <taxon>Actinomycetes</taxon>
        <taxon>Kitasatosporales</taxon>
        <taxon>Streptomycetaceae</taxon>
        <taxon>Streptomyces</taxon>
    </lineage>
</organism>
<dbReference type="RefSeq" id="WP_386427912.1">
    <property type="nucleotide sequence ID" value="NZ_JBHSBB010000008.1"/>
</dbReference>
<dbReference type="GO" id="GO:0016798">
    <property type="term" value="F:hydrolase activity, acting on glycosyl bonds"/>
    <property type="evidence" value="ECO:0007669"/>
    <property type="project" value="UniProtKB-KW"/>
</dbReference>
<proteinExistence type="predicted"/>
<reference evidence="7" key="1">
    <citation type="journal article" date="2019" name="Int. J. Syst. Evol. Microbiol.">
        <title>The Global Catalogue of Microorganisms (GCM) 10K type strain sequencing project: providing services to taxonomists for standard genome sequencing and annotation.</title>
        <authorList>
            <consortium name="The Broad Institute Genomics Platform"/>
            <consortium name="The Broad Institute Genome Sequencing Center for Infectious Disease"/>
            <person name="Wu L."/>
            <person name="Ma J."/>
        </authorList>
    </citation>
    <scope>NUCLEOTIDE SEQUENCE [LARGE SCALE GENOMIC DNA]</scope>
    <source>
        <strain evidence="7">CGMCC 4.7237</strain>
    </source>
</reference>
<dbReference type="InterPro" id="IPR022830">
    <property type="entry name" value="Indigdn_synthA-like"/>
</dbReference>
<dbReference type="EMBL" id="JBHSBB010000008">
    <property type="protein sequence ID" value="MFC4031625.1"/>
    <property type="molecule type" value="Genomic_DNA"/>
</dbReference>
<evidence type="ECO:0000256" key="4">
    <source>
        <dbReference type="ARBA" id="ARBA00023239"/>
    </source>
</evidence>
<evidence type="ECO:0000313" key="7">
    <source>
        <dbReference type="Proteomes" id="UP001595765"/>
    </source>
</evidence>
<protein>
    <submittedName>
        <fullName evidence="6">Pseudouridine-5'-phosphate glycosidase</fullName>
    </submittedName>
</protein>
<keyword evidence="1" id="KW-0479">Metal-binding</keyword>
<keyword evidence="3" id="KW-0464">Manganese</keyword>